<dbReference type="SUPFAM" id="SSF51971">
    <property type="entry name" value="Nucleotide-binding domain"/>
    <property type="match status" value="1"/>
</dbReference>
<keyword evidence="1" id="KW-0560">Oxidoreductase</keyword>
<dbReference type="InterPro" id="IPR006076">
    <property type="entry name" value="FAD-dep_OxRdtase"/>
</dbReference>
<dbReference type="EMBL" id="JADQAZ010000005">
    <property type="protein sequence ID" value="MBT0959525.1"/>
    <property type="molecule type" value="Genomic_DNA"/>
</dbReference>
<dbReference type="Pfam" id="PF01266">
    <property type="entry name" value="DAO"/>
    <property type="match status" value="1"/>
</dbReference>
<name>A0AAP2CTN9_9RHOB</name>
<proteinExistence type="predicted"/>
<dbReference type="Gene3D" id="3.30.9.10">
    <property type="entry name" value="D-Amino Acid Oxidase, subunit A, domain 2"/>
    <property type="match status" value="2"/>
</dbReference>
<dbReference type="GO" id="GO:0016491">
    <property type="term" value="F:oxidoreductase activity"/>
    <property type="evidence" value="ECO:0007669"/>
    <property type="project" value="UniProtKB-KW"/>
</dbReference>
<dbReference type="PANTHER" id="PTHR13847:SF289">
    <property type="entry name" value="GLYCINE OXIDASE"/>
    <property type="match status" value="1"/>
</dbReference>
<evidence type="ECO:0000256" key="1">
    <source>
        <dbReference type="ARBA" id="ARBA00023002"/>
    </source>
</evidence>
<dbReference type="PANTHER" id="PTHR13847">
    <property type="entry name" value="SARCOSINE DEHYDROGENASE-RELATED"/>
    <property type="match status" value="1"/>
</dbReference>
<gene>
    <name evidence="3" type="ORF">IV417_19205</name>
</gene>
<dbReference type="Gene3D" id="3.50.50.60">
    <property type="entry name" value="FAD/NAD(P)-binding domain"/>
    <property type="match status" value="2"/>
</dbReference>
<sequence length="348" mass="35692">MAEITVRGAGILGLSVAWELLERGADVTVIDPYGIGAGASGGVVGALAPHTPENWNPKKQLQFDSLIAAEGFWRRVEGAGGVASGYGRLGRLQVIGDARALELAEQRGRNAVELWQGEAVWEVIGAEAAASLSGGAVPESPSGQYIFDSLSGRIHPARACAALAAAIRQRGGKILAEGPDRGAVVWATGVAGLQALSEGAARPLGGGVKGQAAVLALDMGDAPQLFIDTMHIIPHADGTVAIGSTSEREFEAGEETDGLLDALLARAVAAVPALKGVPVVARWAGVRPRARSRAPMLGPWPDRPGHYVANGGFKIGFGMAPAMARLLADAILSGENDIPAEFSVSASI</sequence>
<dbReference type="AlphaFoldDB" id="A0AAP2CTN9"/>
<protein>
    <submittedName>
        <fullName evidence="3">FAD-binding oxidoreductase</fullName>
    </submittedName>
</protein>
<evidence type="ECO:0000259" key="2">
    <source>
        <dbReference type="Pfam" id="PF01266"/>
    </source>
</evidence>
<dbReference type="RefSeq" id="WP_327795757.1">
    <property type="nucleotide sequence ID" value="NZ_JADQAZ010000005.1"/>
</dbReference>
<accession>A0AAP2CTN9</accession>
<organism evidence="3 4">
    <name type="scientific">Harenicola maris</name>
    <dbReference type="NCBI Taxonomy" id="2841044"/>
    <lineage>
        <taxon>Bacteria</taxon>
        <taxon>Pseudomonadati</taxon>
        <taxon>Pseudomonadota</taxon>
        <taxon>Alphaproteobacteria</taxon>
        <taxon>Rhodobacterales</taxon>
        <taxon>Paracoccaceae</taxon>
        <taxon>Harenicola</taxon>
    </lineage>
</organism>
<reference evidence="3 4" key="1">
    <citation type="journal article" date="2021" name="Arch. Microbiol.">
        <title>Harenicola maris gen. nov., sp. nov. isolated from the Sea of Japan shallow sediments.</title>
        <authorList>
            <person name="Romanenko L.A."/>
            <person name="Kurilenko V.V."/>
            <person name="Chernysheva N.Y."/>
            <person name="Tekutyeva L.A."/>
            <person name="Velansky P.V."/>
            <person name="Svetashev V.I."/>
            <person name="Isaeva M.P."/>
        </authorList>
    </citation>
    <scope>NUCLEOTIDE SEQUENCE [LARGE SCALE GENOMIC DNA]</scope>
    <source>
        <strain evidence="3 4">KMM 3653</strain>
    </source>
</reference>
<dbReference type="Proteomes" id="UP001315686">
    <property type="component" value="Unassembled WGS sequence"/>
</dbReference>
<comment type="caution">
    <text evidence="3">The sequence shown here is derived from an EMBL/GenBank/DDBJ whole genome shotgun (WGS) entry which is preliminary data.</text>
</comment>
<dbReference type="InterPro" id="IPR036188">
    <property type="entry name" value="FAD/NAD-bd_sf"/>
</dbReference>
<evidence type="ECO:0000313" key="3">
    <source>
        <dbReference type="EMBL" id="MBT0959525.1"/>
    </source>
</evidence>
<feature type="domain" description="FAD dependent oxidoreductase" evidence="2">
    <location>
        <begin position="4"/>
        <end position="329"/>
    </location>
</feature>
<keyword evidence="4" id="KW-1185">Reference proteome</keyword>
<evidence type="ECO:0000313" key="4">
    <source>
        <dbReference type="Proteomes" id="UP001315686"/>
    </source>
</evidence>
<dbReference type="GO" id="GO:0005737">
    <property type="term" value="C:cytoplasm"/>
    <property type="evidence" value="ECO:0007669"/>
    <property type="project" value="TreeGrafter"/>
</dbReference>